<name>A0AAW7YLF5_9STAP</name>
<organism evidence="1 2">
    <name type="scientific">Staphylococcus pasteuri_A</name>
    <dbReference type="NCBI Taxonomy" id="3062664"/>
    <lineage>
        <taxon>Bacteria</taxon>
        <taxon>Bacillati</taxon>
        <taxon>Bacillota</taxon>
        <taxon>Bacilli</taxon>
        <taxon>Bacillales</taxon>
        <taxon>Staphylococcaceae</taxon>
        <taxon>Staphylococcus</taxon>
    </lineage>
</organism>
<protein>
    <submittedName>
        <fullName evidence="1">Transcriptional regulator</fullName>
    </submittedName>
</protein>
<comment type="caution">
    <text evidence="1">The sequence shown here is derived from an EMBL/GenBank/DDBJ whole genome shotgun (WGS) entry which is preliminary data.</text>
</comment>
<sequence>MNTLYNLRKKNNLEIDELTNKLNKIYGTDYEPHHLWEWENHQKDPKMKDALILADFFNSSYEEFLDSKMRQRYKELYDVEIRGINK</sequence>
<dbReference type="SUPFAM" id="SSF47413">
    <property type="entry name" value="lambda repressor-like DNA-binding domains"/>
    <property type="match status" value="1"/>
</dbReference>
<dbReference type="InterPro" id="IPR010982">
    <property type="entry name" value="Lambda_DNA-bd_dom_sf"/>
</dbReference>
<accession>A0AAW7YLF5</accession>
<dbReference type="AlphaFoldDB" id="A0AAW7YLF5"/>
<gene>
    <name evidence="1" type="ORF">Q4528_02610</name>
</gene>
<dbReference type="GO" id="GO:0003677">
    <property type="term" value="F:DNA binding"/>
    <property type="evidence" value="ECO:0007669"/>
    <property type="project" value="InterPro"/>
</dbReference>
<reference evidence="1" key="1">
    <citation type="submission" date="2023-07" db="EMBL/GenBank/DDBJ databases">
        <title>Genome content predicts the carbon catabolic preferences of heterotrophic bacteria.</title>
        <authorList>
            <person name="Gralka M."/>
        </authorList>
    </citation>
    <scope>NUCLEOTIDE SEQUENCE</scope>
    <source>
        <strain evidence="1">E2R20</strain>
    </source>
</reference>
<evidence type="ECO:0000313" key="1">
    <source>
        <dbReference type="EMBL" id="MDO6573040.1"/>
    </source>
</evidence>
<dbReference type="Gene3D" id="1.10.260.40">
    <property type="entry name" value="lambda repressor-like DNA-binding domains"/>
    <property type="match status" value="1"/>
</dbReference>
<keyword evidence="2" id="KW-1185">Reference proteome</keyword>
<proteinExistence type="predicted"/>
<dbReference type="EMBL" id="JAUOQO010000002">
    <property type="protein sequence ID" value="MDO6573040.1"/>
    <property type="molecule type" value="Genomic_DNA"/>
</dbReference>
<evidence type="ECO:0000313" key="2">
    <source>
        <dbReference type="Proteomes" id="UP001170310"/>
    </source>
</evidence>
<dbReference type="RefSeq" id="WP_017636944.1">
    <property type="nucleotide sequence ID" value="NZ_JAUOQO010000002.1"/>
</dbReference>
<dbReference type="Proteomes" id="UP001170310">
    <property type="component" value="Unassembled WGS sequence"/>
</dbReference>